<keyword evidence="6 7" id="KW-0472">Membrane</keyword>
<dbReference type="GO" id="GO:0005436">
    <property type="term" value="F:sodium:phosphate symporter activity"/>
    <property type="evidence" value="ECO:0007669"/>
    <property type="project" value="InterPro"/>
</dbReference>
<dbReference type="Proteomes" id="UP000735302">
    <property type="component" value="Unassembled WGS sequence"/>
</dbReference>
<organism evidence="8 9">
    <name type="scientific">Plakobranchus ocellatus</name>
    <dbReference type="NCBI Taxonomy" id="259542"/>
    <lineage>
        <taxon>Eukaryota</taxon>
        <taxon>Metazoa</taxon>
        <taxon>Spiralia</taxon>
        <taxon>Lophotrochozoa</taxon>
        <taxon>Mollusca</taxon>
        <taxon>Gastropoda</taxon>
        <taxon>Heterobranchia</taxon>
        <taxon>Euthyneura</taxon>
        <taxon>Panpulmonata</taxon>
        <taxon>Sacoglossa</taxon>
        <taxon>Placobranchoidea</taxon>
        <taxon>Plakobranchidae</taxon>
        <taxon>Plakobranchus</taxon>
    </lineage>
</organism>
<dbReference type="GO" id="GO:0044341">
    <property type="term" value="P:sodium-dependent phosphate transport"/>
    <property type="evidence" value="ECO:0007669"/>
    <property type="project" value="InterPro"/>
</dbReference>
<dbReference type="InterPro" id="IPR003841">
    <property type="entry name" value="Na/Pi_transpt"/>
</dbReference>
<dbReference type="Pfam" id="PF02690">
    <property type="entry name" value="Na_Pi_cotrans"/>
    <property type="match status" value="1"/>
</dbReference>
<evidence type="ECO:0000313" key="8">
    <source>
        <dbReference type="EMBL" id="GFN75178.1"/>
    </source>
</evidence>
<feature type="transmembrane region" description="Helical" evidence="7">
    <location>
        <begin position="71"/>
        <end position="96"/>
    </location>
</feature>
<gene>
    <name evidence="8" type="ORF">PoB_000168400</name>
</gene>
<evidence type="ECO:0000256" key="3">
    <source>
        <dbReference type="ARBA" id="ARBA00022475"/>
    </source>
</evidence>
<dbReference type="EMBL" id="BLXT01000255">
    <property type="protein sequence ID" value="GFN75178.1"/>
    <property type="molecule type" value="Genomic_DNA"/>
</dbReference>
<name>A0AAV3XWC7_9GAST</name>
<evidence type="ECO:0000256" key="2">
    <source>
        <dbReference type="ARBA" id="ARBA00005808"/>
    </source>
</evidence>
<evidence type="ECO:0000313" key="9">
    <source>
        <dbReference type="Proteomes" id="UP000735302"/>
    </source>
</evidence>
<reference evidence="8 9" key="1">
    <citation type="journal article" date="2021" name="Elife">
        <title>Chloroplast acquisition without the gene transfer in kleptoplastic sea slugs, Plakobranchus ocellatus.</title>
        <authorList>
            <person name="Maeda T."/>
            <person name="Takahashi S."/>
            <person name="Yoshida T."/>
            <person name="Shimamura S."/>
            <person name="Takaki Y."/>
            <person name="Nagai Y."/>
            <person name="Toyoda A."/>
            <person name="Suzuki Y."/>
            <person name="Arimoto A."/>
            <person name="Ishii H."/>
            <person name="Satoh N."/>
            <person name="Nishiyama T."/>
            <person name="Hasebe M."/>
            <person name="Maruyama T."/>
            <person name="Minagawa J."/>
            <person name="Obokata J."/>
            <person name="Shigenobu S."/>
        </authorList>
    </citation>
    <scope>NUCLEOTIDE SEQUENCE [LARGE SCALE GENOMIC DNA]</scope>
</reference>
<dbReference type="PANTHER" id="PTHR10010:SF46">
    <property type="entry name" value="SODIUM-DEPENDENT PHOSPHATE TRANSPORT PROTEIN 2B"/>
    <property type="match status" value="1"/>
</dbReference>
<feature type="transmembrane region" description="Helical" evidence="7">
    <location>
        <begin position="108"/>
        <end position="129"/>
    </location>
</feature>
<protein>
    <submittedName>
        <fullName evidence="8">Sodium-dependent phosphate transport protein 2b</fullName>
    </submittedName>
</protein>
<comment type="caution">
    <text evidence="8">The sequence shown here is derived from an EMBL/GenBank/DDBJ whole genome shotgun (WGS) entry which is preliminary data.</text>
</comment>
<keyword evidence="4 7" id="KW-0812">Transmembrane</keyword>
<evidence type="ECO:0000256" key="1">
    <source>
        <dbReference type="ARBA" id="ARBA00004424"/>
    </source>
</evidence>
<feature type="transmembrane region" description="Helical" evidence="7">
    <location>
        <begin position="149"/>
        <end position="169"/>
    </location>
</feature>
<sequence>MKCLSCYENDETKPIVQGDYCIRNHDDVDDSGDDGCEDPWALASLEDETSPWESKAAGEALSRSVILNNPVAGVMAGVLVTVLVQSSSTATSILVSMVASHVLTLRQAIPVVMGCNIGTTVTNTLVALGQVHVKRDFRRAFAAATVHDFFNWLCVIVLLPLEVATGYLYHITGVITRDLDFNQSDTRSSNPKFLKALTEPLTKNIVVVSNHV</sequence>
<dbReference type="GO" id="GO:0016324">
    <property type="term" value="C:apical plasma membrane"/>
    <property type="evidence" value="ECO:0007669"/>
    <property type="project" value="UniProtKB-SubCell"/>
</dbReference>
<keyword evidence="3" id="KW-1003">Cell membrane</keyword>
<dbReference type="PANTHER" id="PTHR10010">
    <property type="entry name" value="SOLUTE CARRIER FAMILY 34 SODIUM PHOSPHATE , MEMBER 2-RELATED"/>
    <property type="match status" value="1"/>
</dbReference>
<keyword evidence="9" id="KW-1185">Reference proteome</keyword>
<dbReference type="AlphaFoldDB" id="A0AAV3XWC7"/>
<proteinExistence type="inferred from homology"/>
<evidence type="ECO:0000256" key="6">
    <source>
        <dbReference type="ARBA" id="ARBA00023136"/>
    </source>
</evidence>
<evidence type="ECO:0000256" key="7">
    <source>
        <dbReference type="SAM" id="Phobius"/>
    </source>
</evidence>
<evidence type="ECO:0000256" key="5">
    <source>
        <dbReference type="ARBA" id="ARBA00022989"/>
    </source>
</evidence>
<comment type="subcellular location">
    <subcellularLocation>
        <location evidence="1">Apical cell membrane</location>
        <topology evidence="1">Multi-pass membrane protein</topology>
    </subcellularLocation>
</comment>
<evidence type="ECO:0000256" key="4">
    <source>
        <dbReference type="ARBA" id="ARBA00022692"/>
    </source>
</evidence>
<keyword evidence="5 7" id="KW-1133">Transmembrane helix</keyword>
<comment type="similarity">
    <text evidence="2">Belongs to the SLC34A transporter family.</text>
</comment>
<dbReference type="NCBIfam" id="NF037997">
    <property type="entry name" value="Na_Pi_symport"/>
    <property type="match status" value="1"/>
</dbReference>
<accession>A0AAV3XWC7</accession>